<name>B5YMY7_THAPS</name>
<dbReference type="Proteomes" id="UP000001449">
    <property type="component" value="Chromosome 7"/>
</dbReference>
<dbReference type="KEGG" id="tps:THAPS_6957"/>
<dbReference type="RefSeq" id="XP_002295823.1">
    <property type="nucleotide sequence ID" value="XM_002295787.1"/>
</dbReference>
<dbReference type="PANTHER" id="PTHR37471:SF1">
    <property type="entry name" value="AB HYDROLASE-1 DOMAIN-CONTAINING PROTEIN"/>
    <property type="match status" value="1"/>
</dbReference>
<dbReference type="SUPFAM" id="SSF53474">
    <property type="entry name" value="alpha/beta-Hydrolases"/>
    <property type="match status" value="1"/>
</dbReference>
<organism evidence="3 4">
    <name type="scientific">Thalassiosira pseudonana</name>
    <name type="common">Marine diatom</name>
    <name type="synonym">Cyclotella nana</name>
    <dbReference type="NCBI Taxonomy" id="35128"/>
    <lineage>
        <taxon>Eukaryota</taxon>
        <taxon>Sar</taxon>
        <taxon>Stramenopiles</taxon>
        <taxon>Ochrophyta</taxon>
        <taxon>Bacillariophyta</taxon>
        <taxon>Coscinodiscophyceae</taxon>
        <taxon>Thalassiosirophycidae</taxon>
        <taxon>Thalassiosirales</taxon>
        <taxon>Thalassiosiraceae</taxon>
        <taxon>Thalassiosira</taxon>
    </lineage>
</organism>
<dbReference type="ESTHER" id="thaps-b5ymy7">
    <property type="family name" value="6_AlphaBeta_hydrolase"/>
</dbReference>
<reference evidence="3 4" key="2">
    <citation type="journal article" date="2008" name="Nature">
        <title>The Phaeodactylum genome reveals the evolutionary history of diatom genomes.</title>
        <authorList>
            <person name="Bowler C."/>
            <person name="Allen A.E."/>
            <person name="Badger J.H."/>
            <person name="Grimwood J."/>
            <person name="Jabbari K."/>
            <person name="Kuo A."/>
            <person name="Maheswari U."/>
            <person name="Martens C."/>
            <person name="Maumus F."/>
            <person name="Otillar R.P."/>
            <person name="Rayko E."/>
            <person name="Salamov A."/>
            <person name="Vandepoele K."/>
            <person name="Beszteri B."/>
            <person name="Gruber A."/>
            <person name="Heijde M."/>
            <person name="Katinka M."/>
            <person name="Mock T."/>
            <person name="Valentin K."/>
            <person name="Verret F."/>
            <person name="Berges J.A."/>
            <person name="Brownlee C."/>
            <person name="Cadoret J.P."/>
            <person name="Chiovitti A."/>
            <person name="Choi C.J."/>
            <person name="Coesel S."/>
            <person name="De Martino A."/>
            <person name="Detter J.C."/>
            <person name="Durkin C."/>
            <person name="Falciatore A."/>
            <person name="Fournet J."/>
            <person name="Haruta M."/>
            <person name="Huysman M.J."/>
            <person name="Jenkins B.D."/>
            <person name="Jiroutova K."/>
            <person name="Jorgensen R.E."/>
            <person name="Joubert Y."/>
            <person name="Kaplan A."/>
            <person name="Kroger N."/>
            <person name="Kroth P.G."/>
            <person name="La Roche J."/>
            <person name="Lindquist E."/>
            <person name="Lommer M."/>
            <person name="Martin-Jezequel V."/>
            <person name="Lopez P.J."/>
            <person name="Lucas S."/>
            <person name="Mangogna M."/>
            <person name="McGinnis K."/>
            <person name="Medlin L.K."/>
            <person name="Montsant A."/>
            <person name="Oudot-Le Secq M.P."/>
            <person name="Napoli C."/>
            <person name="Obornik M."/>
            <person name="Parker M.S."/>
            <person name="Petit J.L."/>
            <person name="Porcel B.M."/>
            <person name="Poulsen N."/>
            <person name="Robison M."/>
            <person name="Rychlewski L."/>
            <person name="Rynearson T.A."/>
            <person name="Schmutz J."/>
            <person name="Shapiro H."/>
            <person name="Siaut M."/>
            <person name="Stanley M."/>
            <person name="Sussman M.R."/>
            <person name="Taylor A.R."/>
            <person name="Vardi A."/>
            <person name="von Dassow P."/>
            <person name="Vyverman W."/>
            <person name="Willis A."/>
            <person name="Wyrwicz L.S."/>
            <person name="Rokhsar D.S."/>
            <person name="Weissenbach J."/>
            <person name="Armbrust E.V."/>
            <person name="Green B.R."/>
            <person name="Van de Peer Y."/>
            <person name="Grigoriev I.V."/>
        </authorList>
    </citation>
    <scope>NUCLEOTIDE SEQUENCE [LARGE SCALE GENOMIC DNA]</scope>
    <source>
        <strain evidence="3 4">CCMP1335</strain>
    </source>
</reference>
<evidence type="ECO:0008006" key="5">
    <source>
        <dbReference type="Google" id="ProtNLM"/>
    </source>
</evidence>
<feature type="compositionally biased region" description="Polar residues" evidence="1">
    <location>
        <begin position="157"/>
        <end position="167"/>
    </location>
</feature>
<dbReference type="InterPro" id="IPR029058">
    <property type="entry name" value="AB_hydrolase_fold"/>
</dbReference>
<feature type="compositionally biased region" description="Basic and acidic residues" evidence="1">
    <location>
        <begin position="168"/>
        <end position="187"/>
    </location>
</feature>
<feature type="chain" id="PRO_5002839158" description="AB hydrolase-1 domain-containing protein" evidence="2">
    <location>
        <begin position="23"/>
        <end position="567"/>
    </location>
</feature>
<dbReference type="AlphaFoldDB" id="B5YMY7"/>
<dbReference type="EMBL" id="CP001160">
    <property type="protein sequence ID" value="ACI64540.1"/>
    <property type="molecule type" value="Genomic_DNA"/>
</dbReference>
<sequence>MLTTLLSPWFTILSTLPPPGSAAASLLIAYLLFEVGFYFHYRWNLIPIANRIQLSKPPAPYRDYENVDERAKLLCRIIDRLGKRVPKEGTNNDNDNPMTKSEVYYKFIESWFIKRNKDAHYKRFSEQFDMVTLDGGFCPPPPPMLRMAWTRSGMTESASDSSLVSNDKPTKREDVISNHPSDARTPIEEDRLQRDNLDEFLSWAFFGVHYSTVQSTPSMQQSLDHFYKILETEAELTFESGRNRNYTPRNFTFEEVNSIYRPYAVYASVALMRTTAKCILTIIGFKQYTCSRGLRYWHRPAKIHQGGDPFLFFHGIAPGGHAPYLPMIFFGLLRNKTKQHDIFLFENKPISYALCFGALSEEDTVHGVIEAIEQHLGSDHTSKKLTLCGHSFGSCQLTWMLQSPLRNRIGSLILIDPVSILLSEPDVMINFLYTRSKSEPNETDSNSWIGKAIRFLHESKIYLVASSELFIEHYLRRNFAWYNSELWLADIPHDVKVLVCLAEHDEIVNSLKVEREILEHIDQSKANPSSPSVVEMIFWKGVGHAHCISDPEKWFEIRDAMDQMASS</sequence>
<dbReference type="STRING" id="35128.B5YMY7"/>
<evidence type="ECO:0000313" key="4">
    <source>
        <dbReference type="Proteomes" id="UP000001449"/>
    </source>
</evidence>
<dbReference type="InParanoid" id="B5YMY7"/>
<reference evidence="3 4" key="1">
    <citation type="journal article" date="2004" name="Science">
        <title>The genome of the diatom Thalassiosira pseudonana: ecology, evolution, and metabolism.</title>
        <authorList>
            <person name="Armbrust E.V."/>
            <person name="Berges J.A."/>
            <person name="Bowler C."/>
            <person name="Green B.R."/>
            <person name="Martinez D."/>
            <person name="Putnam N.H."/>
            <person name="Zhou S."/>
            <person name="Allen A.E."/>
            <person name="Apt K.E."/>
            <person name="Bechner M."/>
            <person name="Brzezinski M.A."/>
            <person name="Chaal B.K."/>
            <person name="Chiovitti A."/>
            <person name="Davis A.K."/>
            <person name="Demarest M.S."/>
            <person name="Detter J.C."/>
            <person name="Glavina T."/>
            <person name="Goodstein D."/>
            <person name="Hadi M.Z."/>
            <person name="Hellsten U."/>
            <person name="Hildebrand M."/>
            <person name="Jenkins B.D."/>
            <person name="Jurka J."/>
            <person name="Kapitonov V.V."/>
            <person name="Kroger N."/>
            <person name="Lau W.W."/>
            <person name="Lane T.W."/>
            <person name="Larimer F.W."/>
            <person name="Lippmeier J.C."/>
            <person name="Lucas S."/>
            <person name="Medina M."/>
            <person name="Montsant A."/>
            <person name="Obornik M."/>
            <person name="Parker M.S."/>
            <person name="Palenik B."/>
            <person name="Pazour G.J."/>
            <person name="Richardson P.M."/>
            <person name="Rynearson T.A."/>
            <person name="Saito M.A."/>
            <person name="Schwartz D.C."/>
            <person name="Thamatrakoln K."/>
            <person name="Valentin K."/>
            <person name="Vardi A."/>
            <person name="Wilkerson F.P."/>
            <person name="Rokhsar D.S."/>
        </authorList>
    </citation>
    <scope>NUCLEOTIDE SEQUENCE [LARGE SCALE GENOMIC DNA]</scope>
    <source>
        <strain evidence="3 4">CCMP1335</strain>
    </source>
</reference>
<dbReference type="HOGENOM" id="CLU_481064_0_0_1"/>
<dbReference type="PaxDb" id="35128-Thaps6957"/>
<evidence type="ECO:0000313" key="3">
    <source>
        <dbReference type="EMBL" id="ACI64540.1"/>
    </source>
</evidence>
<dbReference type="Gene3D" id="3.40.50.1820">
    <property type="entry name" value="alpha/beta hydrolase"/>
    <property type="match status" value="1"/>
</dbReference>
<feature type="signal peptide" evidence="2">
    <location>
        <begin position="1"/>
        <end position="22"/>
    </location>
</feature>
<keyword evidence="2" id="KW-0732">Signal</keyword>
<keyword evidence="4" id="KW-1185">Reference proteome</keyword>
<proteinExistence type="predicted"/>
<dbReference type="OMA" id="AWYNSEL"/>
<evidence type="ECO:0000256" key="1">
    <source>
        <dbReference type="SAM" id="MobiDB-lite"/>
    </source>
</evidence>
<dbReference type="eggNOG" id="ENOG502RRBV">
    <property type="taxonomic scope" value="Eukaryota"/>
</dbReference>
<gene>
    <name evidence="3" type="ORF">THAPS_6957</name>
</gene>
<dbReference type="GeneID" id="7449241"/>
<dbReference type="PANTHER" id="PTHR37471">
    <property type="entry name" value="UNNAMED PRODUCT"/>
    <property type="match status" value="1"/>
</dbReference>
<protein>
    <recommendedName>
        <fullName evidence="5">AB hydrolase-1 domain-containing protein</fullName>
    </recommendedName>
</protein>
<evidence type="ECO:0000256" key="2">
    <source>
        <dbReference type="SAM" id="SignalP"/>
    </source>
</evidence>
<accession>B5YMY7</accession>
<feature type="region of interest" description="Disordered" evidence="1">
    <location>
        <begin position="157"/>
        <end position="187"/>
    </location>
</feature>